<dbReference type="Proteomes" id="UP000033874">
    <property type="component" value="Unassembled WGS sequence"/>
</dbReference>
<feature type="domain" description="ABC transmembrane type-1" evidence="14">
    <location>
        <begin position="136"/>
        <end position="316"/>
    </location>
</feature>
<keyword evidence="10 12" id="KW-0472">Membrane</keyword>
<evidence type="ECO:0000313" key="16">
    <source>
        <dbReference type="Proteomes" id="UP000033874"/>
    </source>
</evidence>
<comment type="subcellular location">
    <subcellularLocation>
        <location evidence="1">Cell inner membrane</location>
    </subcellularLocation>
    <subcellularLocation>
        <location evidence="2 12">Cell membrane</location>
        <topology evidence="2 12">Multi-pass membrane protein</topology>
    </subcellularLocation>
</comment>
<dbReference type="GO" id="GO:0015112">
    <property type="term" value="F:nitrate transmembrane transporter activity"/>
    <property type="evidence" value="ECO:0007669"/>
    <property type="project" value="InterPro"/>
</dbReference>
<keyword evidence="16" id="KW-1185">Reference proteome</keyword>
<keyword evidence="7 12" id="KW-0812">Transmembrane</keyword>
<evidence type="ECO:0000256" key="13">
    <source>
        <dbReference type="SAM" id="MobiDB-lite"/>
    </source>
</evidence>
<feature type="transmembrane region" description="Helical" evidence="12">
    <location>
        <begin position="174"/>
        <end position="194"/>
    </location>
</feature>
<keyword evidence="6" id="KW-0997">Cell inner membrane</keyword>
<dbReference type="CDD" id="cd06261">
    <property type="entry name" value="TM_PBP2"/>
    <property type="match status" value="1"/>
</dbReference>
<dbReference type="PANTHER" id="PTHR30151:SF7">
    <property type="entry name" value="NITRATE IMPORT PERMEASE PROTEIN NRTB"/>
    <property type="match status" value="1"/>
</dbReference>
<organism evidence="15 16">
    <name type="scientific">Sphingobium chungbukense</name>
    <dbReference type="NCBI Taxonomy" id="56193"/>
    <lineage>
        <taxon>Bacteria</taxon>
        <taxon>Pseudomonadati</taxon>
        <taxon>Pseudomonadota</taxon>
        <taxon>Alphaproteobacteria</taxon>
        <taxon>Sphingomonadales</taxon>
        <taxon>Sphingomonadaceae</taxon>
        <taxon>Sphingobium</taxon>
    </lineage>
</organism>
<evidence type="ECO:0000256" key="6">
    <source>
        <dbReference type="ARBA" id="ARBA00022519"/>
    </source>
</evidence>
<feature type="transmembrane region" description="Helical" evidence="12">
    <location>
        <begin position="144"/>
        <end position="162"/>
    </location>
</feature>
<name>A0A0M3ARW0_9SPHN</name>
<dbReference type="AlphaFoldDB" id="A0A0M3ARW0"/>
<comment type="function">
    <text evidence="11">Probably part of an ABC transporter complex. Probably responsible for the translocation of the substrate across the membrane.</text>
</comment>
<protein>
    <submittedName>
        <fullName evidence="15">Bicarbonate ABC transporter permease</fullName>
    </submittedName>
</protein>
<evidence type="ECO:0000256" key="5">
    <source>
        <dbReference type="ARBA" id="ARBA00022475"/>
    </source>
</evidence>
<keyword evidence="4 12" id="KW-0813">Transport</keyword>
<proteinExistence type="inferred from homology"/>
<dbReference type="EMBL" id="LBIC01000003">
    <property type="protein sequence ID" value="KKW92585.1"/>
    <property type="molecule type" value="Genomic_DNA"/>
</dbReference>
<evidence type="ECO:0000256" key="2">
    <source>
        <dbReference type="ARBA" id="ARBA00004651"/>
    </source>
</evidence>
<reference evidence="15 16" key="1">
    <citation type="submission" date="2015-04" db="EMBL/GenBank/DDBJ databases">
        <title>Genome sequence of aromatic hydrocarbons-degrading Sphingobium chungbukense DJ77.</title>
        <authorList>
            <person name="Kim Y.-C."/>
            <person name="Chae J.-C."/>
        </authorList>
    </citation>
    <scope>NUCLEOTIDE SEQUENCE [LARGE SCALE GENOMIC DNA]</scope>
    <source>
        <strain evidence="15 16">DJ77</strain>
    </source>
</reference>
<accession>A0A0M3ARW0</accession>
<sequence>MRKESSMASSSPSKTSGPSASAGGTPSSTTELGVIVPYPEEAIARRSFEPVAAPEHPLVRGARSVAASVLPTMVMIAVLLAFWQLLCGSPSATFPSPLAVWEQSHDVIIHPFKGVDIGLTHFSIQDGGDVGIAGHVLTSLSRVLIGYSIAAVIGVALGILIGQSVFAFRALDPLFQVLRTVPPLAWLPISLAIFQQAQPSAIFLIFITAIWPVILNTAAGVQTIPAAYRNVAKVLALNPVEYFTRIMLPATVPHMFTGLRIGVGMSWLAIVAAEMVQGGTGVGFFIWDSYNSSLLTDTIVALIWIGMVGFTLDRIVSFAGRIIGRAG</sequence>
<evidence type="ECO:0000256" key="11">
    <source>
        <dbReference type="ARBA" id="ARBA00056719"/>
    </source>
</evidence>
<dbReference type="GO" id="GO:0005886">
    <property type="term" value="C:plasma membrane"/>
    <property type="evidence" value="ECO:0007669"/>
    <property type="project" value="UniProtKB-SubCell"/>
</dbReference>
<keyword evidence="5" id="KW-1003">Cell membrane</keyword>
<dbReference type="Pfam" id="PF00528">
    <property type="entry name" value="BPD_transp_1"/>
    <property type="match status" value="1"/>
</dbReference>
<dbReference type="GO" id="GO:0042918">
    <property type="term" value="P:alkanesulfonate transmembrane transport"/>
    <property type="evidence" value="ECO:0007669"/>
    <property type="project" value="UniProtKB-ARBA"/>
</dbReference>
<feature type="compositionally biased region" description="Low complexity" evidence="13">
    <location>
        <begin position="1"/>
        <end position="29"/>
    </location>
</feature>
<evidence type="ECO:0000256" key="7">
    <source>
        <dbReference type="ARBA" id="ARBA00022692"/>
    </source>
</evidence>
<dbReference type="PATRIC" id="fig|56193.3.peg.1342"/>
<dbReference type="SUPFAM" id="SSF161098">
    <property type="entry name" value="MetI-like"/>
    <property type="match status" value="1"/>
</dbReference>
<comment type="caution">
    <text evidence="15">The sequence shown here is derived from an EMBL/GenBank/DDBJ whole genome shotgun (WGS) entry which is preliminary data.</text>
</comment>
<dbReference type="PANTHER" id="PTHR30151">
    <property type="entry name" value="ALKANE SULFONATE ABC TRANSPORTER-RELATED, MEMBRANE SUBUNIT"/>
    <property type="match status" value="1"/>
</dbReference>
<keyword evidence="8 12" id="KW-1133">Transmembrane helix</keyword>
<feature type="transmembrane region" description="Helical" evidence="12">
    <location>
        <begin position="200"/>
        <end position="219"/>
    </location>
</feature>
<feature type="region of interest" description="Disordered" evidence="13">
    <location>
        <begin position="1"/>
        <end position="32"/>
    </location>
</feature>
<dbReference type="InterPro" id="IPR000515">
    <property type="entry name" value="MetI-like"/>
</dbReference>
<dbReference type="InterPro" id="IPR035906">
    <property type="entry name" value="MetI-like_sf"/>
</dbReference>
<evidence type="ECO:0000313" key="15">
    <source>
        <dbReference type="EMBL" id="KKW92585.1"/>
    </source>
</evidence>
<dbReference type="InterPro" id="IPR005889">
    <property type="entry name" value="NtrB"/>
</dbReference>
<comment type="similarity">
    <text evidence="3 12">Belongs to the binding-protein-dependent transport system permease family.</text>
</comment>
<evidence type="ECO:0000256" key="4">
    <source>
        <dbReference type="ARBA" id="ARBA00022448"/>
    </source>
</evidence>
<evidence type="ECO:0000256" key="3">
    <source>
        <dbReference type="ARBA" id="ARBA00009306"/>
    </source>
</evidence>
<evidence type="ECO:0000256" key="12">
    <source>
        <dbReference type="RuleBase" id="RU363032"/>
    </source>
</evidence>
<keyword evidence="9" id="KW-0406">Ion transport</keyword>
<evidence type="ECO:0000256" key="8">
    <source>
        <dbReference type="ARBA" id="ARBA00022989"/>
    </source>
</evidence>
<dbReference type="Gene3D" id="1.10.3720.10">
    <property type="entry name" value="MetI-like"/>
    <property type="match status" value="1"/>
</dbReference>
<evidence type="ECO:0000256" key="1">
    <source>
        <dbReference type="ARBA" id="ARBA00004533"/>
    </source>
</evidence>
<evidence type="ECO:0000256" key="9">
    <source>
        <dbReference type="ARBA" id="ARBA00023065"/>
    </source>
</evidence>
<dbReference type="FunFam" id="1.10.3720.10:FF:000003">
    <property type="entry name" value="Aliphatic sulfonate ABC transporter permease"/>
    <property type="match status" value="1"/>
</dbReference>
<feature type="transmembrane region" description="Helical" evidence="12">
    <location>
        <begin position="65"/>
        <end position="86"/>
    </location>
</feature>
<evidence type="ECO:0000256" key="10">
    <source>
        <dbReference type="ARBA" id="ARBA00023136"/>
    </source>
</evidence>
<evidence type="ECO:0000259" key="14">
    <source>
        <dbReference type="PROSITE" id="PS50928"/>
    </source>
</evidence>
<dbReference type="PROSITE" id="PS50928">
    <property type="entry name" value="ABC_TM1"/>
    <property type="match status" value="1"/>
</dbReference>
<dbReference type="GO" id="GO:0006811">
    <property type="term" value="P:monoatomic ion transport"/>
    <property type="evidence" value="ECO:0007669"/>
    <property type="project" value="UniProtKB-KW"/>
</dbReference>
<dbReference type="NCBIfam" id="TIGR01183">
    <property type="entry name" value="ntrB"/>
    <property type="match status" value="1"/>
</dbReference>
<gene>
    <name evidence="15" type="ORF">YP76_06490</name>
</gene>
<feature type="transmembrane region" description="Helical" evidence="12">
    <location>
        <begin position="265"/>
        <end position="287"/>
    </location>
</feature>
<dbReference type="STRING" id="56193.YP76_06490"/>